<keyword evidence="2" id="KW-1185">Reference proteome</keyword>
<sequence length="81" mass="9066">MLASTSRIERCTMSKNSKSTSSITIVAIRLELTASRMNFVEEAPSCLDLDHPSRCGGFTKKVAKVLLRWRLVDLVVRQVVN</sequence>
<proteinExistence type="predicted"/>
<dbReference type="Proteomes" id="UP001420932">
    <property type="component" value="Unassembled WGS sequence"/>
</dbReference>
<evidence type="ECO:0000313" key="1">
    <source>
        <dbReference type="EMBL" id="KAK9092782.1"/>
    </source>
</evidence>
<evidence type="ECO:0000313" key="2">
    <source>
        <dbReference type="Proteomes" id="UP001420932"/>
    </source>
</evidence>
<comment type="caution">
    <text evidence="1">The sequence shown here is derived from an EMBL/GenBank/DDBJ whole genome shotgun (WGS) entry which is preliminary data.</text>
</comment>
<gene>
    <name evidence="1" type="ORF">Syun_027693</name>
</gene>
<dbReference type="AlphaFoldDB" id="A0AAP0EJD6"/>
<name>A0AAP0EJD6_9MAGN</name>
<accession>A0AAP0EJD6</accession>
<dbReference type="EMBL" id="JBBNAF010000012">
    <property type="protein sequence ID" value="KAK9092782.1"/>
    <property type="molecule type" value="Genomic_DNA"/>
</dbReference>
<organism evidence="1 2">
    <name type="scientific">Stephania yunnanensis</name>
    <dbReference type="NCBI Taxonomy" id="152371"/>
    <lineage>
        <taxon>Eukaryota</taxon>
        <taxon>Viridiplantae</taxon>
        <taxon>Streptophyta</taxon>
        <taxon>Embryophyta</taxon>
        <taxon>Tracheophyta</taxon>
        <taxon>Spermatophyta</taxon>
        <taxon>Magnoliopsida</taxon>
        <taxon>Ranunculales</taxon>
        <taxon>Menispermaceae</taxon>
        <taxon>Menispermoideae</taxon>
        <taxon>Cissampelideae</taxon>
        <taxon>Stephania</taxon>
    </lineage>
</organism>
<protein>
    <submittedName>
        <fullName evidence="1">Uncharacterized protein</fullName>
    </submittedName>
</protein>
<reference evidence="1 2" key="1">
    <citation type="submission" date="2024-01" db="EMBL/GenBank/DDBJ databases">
        <title>Genome assemblies of Stephania.</title>
        <authorList>
            <person name="Yang L."/>
        </authorList>
    </citation>
    <scope>NUCLEOTIDE SEQUENCE [LARGE SCALE GENOMIC DNA]</scope>
    <source>
        <strain evidence="1">YNDBR</strain>
        <tissue evidence="1">Leaf</tissue>
    </source>
</reference>